<feature type="region of interest" description="Disordered" evidence="4">
    <location>
        <begin position="1192"/>
        <end position="1222"/>
    </location>
</feature>
<dbReference type="GO" id="GO:0006952">
    <property type="term" value="P:defense response"/>
    <property type="evidence" value="ECO:0007669"/>
    <property type="project" value="UniProtKB-KW"/>
</dbReference>
<dbReference type="SUPFAM" id="SSF52540">
    <property type="entry name" value="P-loop containing nucleoside triphosphate hydrolases"/>
    <property type="match status" value="1"/>
</dbReference>
<feature type="domain" description="R13L1/DRL21-like LRR repeat region" evidence="8">
    <location>
        <begin position="609"/>
        <end position="731"/>
    </location>
</feature>
<dbReference type="SUPFAM" id="SSF52058">
    <property type="entry name" value="L domain-like"/>
    <property type="match status" value="2"/>
</dbReference>
<evidence type="ECO:0000259" key="5">
    <source>
        <dbReference type="Pfam" id="PF00931"/>
    </source>
</evidence>
<evidence type="ECO:0000256" key="2">
    <source>
        <dbReference type="ARBA" id="ARBA00022737"/>
    </source>
</evidence>
<evidence type="ECO:0000259" key="8">
    <source>
        <dbReference type="Pfam" id="PF25019"/>
    </source>
</evidence>
<dbReference type="InterPro" id="IPR032675">
    <property type="entry name" value="LRR_dom_sf"/>
</dbReference>
<dbReference type="InterPro" id="IPR058922">
    <property type="entry name" value="WHD_DRP"/>
</dbReference>
<accession>A0A8T0PU28</accession>
<feature type="domain" description="NB-ARC" evidence="5">
    <location>
        <begin position="6"/>
        <end position="83"/>
    </location>
</feature>
<dbReference type="Pfam" id="PF23598">
    <property type="entry name" value="LRR_14"/>
    <property type="match status" value="1"/>
</dbReference>
<dbReference type="GO" id="GO:0043531">
    <property type="term" value="F:ADP binding"/>
    <property type="evidence" value="ECO:0007669"/>
    <property type="project" value="InterPro"/>
</dbReference>
<evidence type="ECO:0000313" key="10">
    <source>
        <dbReference type="Proteomes" id="UP000823388"/>
    </source>
</evidence>
<dbReference type="Gene3D" id="1.10.10.10">
    <property type="entry name" value="Winged helix-like DNA-binding domain superfamily/Winged helix DNA-binding domain"/>
    <property type="match status" value="1"/>
</dbReference>
<dbReference type="InterPro" id="IPR003591">
    <property type="entry name" value="Leu-rich_rpt_typical-subtyp"/>
</dbReference>
<evidence type="ECO:0000259" key="7">
    <source>
        <dbReference type="Pfam" id="PF23598"/>
    </source>
</evidence>
<evidence type="ECO:0000256" key="3">
    <source>
        <dbReference type="ARBA" id="ARBA00022821"/>
    </source>
</evidence>
<dbReference type="PANTHER" id="PTHR36766">
    <property type="entry name" value="PLANT BROAD-SPECTRUM MILDEW RESISTANCE PROTEIN RPW8"/>
    <property type="match status" value="1"/>
</dbReference>
<feature type="domain" description="Disease resistance R13L4/SHOC-2-like LRR" evidence="7">
    <location>
        <begin position="380"/>
        <end position="522"/>
    </location>
</feature>
<dbReference type="InterPro" id="IPR036388">
    <property type="entry name" value="WH-like_DNA-bd_sf"/>
</dbReference>
<organism evidence="9 10">
    <name type="scientific">Panicum virgatum</name>
    <name type="common">Blackwell switchgrass</name>
    <dbReference type="NCBI Taxonomy" id="38727"/>
    <lineage>
        <taxon>Eukaryota</taxon>
        <taxon>Viridiplantae</taxon>
        <taxon>Streptophyta</taxon>
        <taxon>Embryophyta</taxon>
        <taxon>Tracheophyta</taxon>
        <taxon>Spermatophyta</taxon>
        <taxon>Magnoliopsida</taxon>
        <taxon>Liliopsida</taxon>
        <taxon>Poales</taxon>
        <taxon>Poaceae</taxon>
        <taxon>PACMAD clade</taxon>
        <taxon>Panicoideae</taxon>
        <taxon>Panicodae</taxon>
        <taxon>Paniceae</taxon>
        <taxon>Panicinae</taxon>
        <taxon>Panicum</taxon>
        <taxon>Panicum sect. Hiantes</taxon>
    </lineage>
</organism>
<dbReference type="Gene3D" id="3.80.10.10">
    <property type="entry name" value="Ribonuclease Inhibitor"/>
    <property type="match status" value="4"/>
</dbReference>
<dbReference type="InterPro" id="IPR056789">
    <property type="entry name" value="LRR_R13L1-DRL21"/>
</dbReference>
<sequence>MIHSCLKKLLHGKKVLIVLDDLWEDNQFLLQELKDMLYHDEGNITILVTTRSERVAERICTNLQPHKILPLTNDMCWDIIKQRSGFKDRNNKEQLMGIGREIAQKCGGVALAALSLGFTLRFMNFDEWMKVKDSDIWNELVSKDLFLPNHVFASLMLSYSYMSPSLKPCFTYCATFPKGHSIVKDDLIYQWIAMDFIKPTKLLSNTELCERYIVQLLGLSFFQQPVSPKTSEAYYKQATFFTMHDLVHDLAISLLGNQILDQSKQGNTRGSSCQYALLRDCSRPLELYLTSHARLIALRFLDGCSSELSDAAFAPARSLLVLDLSECSIQRLPDSIGRLKQLGYLSAPKIRDEFVPECITKLSNLIYLNLHGSSITALPKTIGELTRLRHLDLSDCYSIHELPVSFRNLENLAHLDLSNTYIIRGVSESLQSLSRLVHLNLSGFADIEDLTGAISGLTGLQYLNLLEVDYSDGLQQALINLTKLRYLNLGRKNYFHVRDDEAGFDSLLECVCSLSNLEYLNLARNLNLRTIPESIGNLRKLNTLDLSHCINLRRLPSSLSAISDLRFLHVTYCSKLDKSTLPQNKDRSALLPNFVVHAVDGESSSNLSELEDKHLTLLDISRLENVKSAEEAKRIKLGEKQSIVRLELAWTRDAKRFADDREVLSELVPPDTIETLTLQGYSSICFPSWMMSIAIYLPRLSDVTLRDLPSCNVLPPLGQLPNLESLRIGGMDSIRKIDGGFYGCRSAFPRLLEFAISRMECLEEWNAEDGLNELAFPKLWQLSINHCPLLRFKACWPPAMHVTIDSSDQILLSTWEDRDHFSASSSTATTSLHVKCCEVPLHQWSLLRHLPCLEYLKITDCSDLTCISTDLLQCISSLKILTVKYCKNGTVSLPERLGDLTSLTQLVLRDCSGIKSLPESIQQLTRLQRLKINGCPGLVQWCESEENKIKLVHIFEKILDGYYLYNFYDEQSGCLAAVREQKLENNGGFPKAQDDEALKQWGKYLKLSTDFESSTSKDEKSGARDASHDANARLAFQILDDELLRVTRTRSTMPREQNLENKGGFSVAQDDDSKYERDLKQWGKDLKLSRDIESLMTKDENSGASEAGHDANAIEDRPAQQFSLGSWIGSTTTPQMLPVAGPSSSAAHLTRSPSNGSILGYMNKGGFSVAQDDDSKYERDLKQWGKDLKLSRDIESLMTKDEKSGASEAGHDANALEDRPAQ</sequence>
<dbReference type="Gene3D" id="3.40.50.300">
    <property type="entry name" value="P-loop containing nucleotide triphosphate hydrolases"/>
    <property type="match status" value="1"/>
</dbReference>
<reference evidence="9" key="1">
    <citation type="submission" date="2020-05" db="EMBL/GenBank/DDBJ databases">
        <title>WGS assembly of Panicum virgatum.</title>
        <authorList>
            <person name="Lovell J.T."/>
            <person name="Jenkins J."/>
            <person name="Shu S."/>
            <person name="Juenger T.E."/>
            <person name="Schmutz J."/>
        </authorList>
    </citation>
    <scope>NUCLEOTIDE SEQUENCE</scope>
    <source>
        <strain evidence="9">AP13</strain>
    </source>
</reference>
<dbReference type="Pfam" id="PF23559">
    <property type="entry name" value="WHD_DRP"/>
    <property type="match status" value="1"/>
</dbReference>
<evidence type="ECO:0000256" key="1">
    <source>
        <dbReference type="ARBA" id="ARBA00022614"/>
    </source>
</evidence>
<keyword evidence="10" id="KW-1185">Reference proteome</keyword>
<dbReference type="SMART" id="SM00369">
    <property type="entry name" value="LRR_TYP"/>
    <property type="match status" value="3"/>
</dbReference>
<dbReference type="InterPro" id="IPR002182">
    <property type="entry name" value="NB-ARC"/>
</dbReference>
<keyword evidence="1" id="KW-0433">Leucine-rich repeat</keyword>
<feature type="domain" description="Disease resistance protein winged helix" evidence="6">
    <location>
        <begin position="176"/>
        <end position="251"/>
    </location>
</feature>
<evidence type="ECO:0000256" key="4">
    <source>
        <dbReference type="SAM" id="MobiDB-lite"/>
    </source>
</evidence>
<evidence type="ECO:0000259" key="6">
    <source>
        <dbReference type="Pfam" id="PF23559"/>
    </source>
</evidence>
<keyword evidence="3" id="KW-0611">Plant defense</keyword>
<dbReference type="PRINTS" id="PR00364">
    <property type="entry name" value="DISEASERSIST"/>
</dbReference>
<keyword evidence="2" id="KW-0677">Repeat</keyword>
<dbReference type="EMBL" id="CM029051">
    <property type="protein sequence ID" value="KAG2561554.1"/>
    <property type="molecule type" value="Genomic_DNA"/>
</dbReference>
<name>A0A8T0PU28_PANVG</name>
<dbReference type="Proteomes" id="UP000823388">
    <property type="component" value="Chromosome 8K"/>
</dbReference>
<dbReference type="PANTHER" id="PTHR36766:SF73">
    <property type="entry name" value="NB-ARC DOMAIN-CONTAINING PROTEIN"/>
    <property type="match status" value="1"/>
</dbReference>
<comment type="caution">
    <text evidence="9">The sequence shown here is derived from an EMBL/GenBank/DDBJ whole genome shotgun (WGS) entry which is preliminary data.</text>
</comment>
<evidence type="ECO:0008006" key="11">
    <source>
        <dbReference type="Google" id="ProtNLM"/>
    </source>
</evidence>
<dbReference type="Pfam" id="PF00931">
    <property type="entry name" value="NB-ARC"/>
    <property type="match status" value="1"/>
</dbReference>
<proteinExistence type="predicted"/>
<dbReference type="Pfam" id="PF25019">
    <property type="entry name" value="LRR_R13L1-DRL21"/>
    <property type="match status" value="1"/>
</dbReference>
<evidence type="ECO:0000313" key="9">
    <source>
        <dbReference type="EMBL" id="KAG2561554.1"/>
    </source>
</evidence>
<dbReference type="AlphaFoldDB" id="A0A8T0PU28"/>
<dbReference type="InterPro" id="IPR027417">
    <property type="entry name" value="P-loop_NTPase"/>
</dbReference>
<protein>
    <recommendedName>
        <fullName evidence="11">NB-ARC domain-containing protein</fullName>
    </recommendedName>
</protein>
<gene>
    <name evidence="9" type="ORF">PVAP13_8KG228404</name>
</gene>
<dbReference type="InterPro" id="IPR055414">
    <property type="entry name" value="LRR_R13L4/SHOC2-like"/>
</dbReference>